<proteinExistence type="predicted"/>
<evidence type="ECO:0000256" key="2">
    <source>
        <dbReference type="ARBA" id="ARBA00022679"/>
    </source>
</evidence>
<dbReference type="PANTHER" id="PTHR22916">
    <property type="entry name" value="GLYCOSYLTRANSFERASE"/>
    <property type="match status" value="1"/>
</dbReference>
<evidence type="ECO:0000256" key="1">
    <source>
        <dbReference type="ARBA" id="ARBA00022676"/>
    </source>
</evidence>
<dbReference type="Proteomes" id="UP000437575">
    <property type="component" value="Unassembled WGS sequence"/>
</dbReference>
<name>A0A6A8LKP1_9LACO</name>
<keyword evidence="2 4" id="KW-0808">Transferase</keyword>
<gene>
    <name evidence="6" type="ORF">GKC33_04230</name>
    <name evidence="4" type="ORF">GKC34_00645</name>
    <name evidence="5" type="ORF">GKC34_15300</name>
</gene>
<dbReference type="AlphaFoldDB" id="A0A6A8LKP1"/>
<dbReference type="PANTHER" id="PTHR22916:SF51">
    <property type="entry name" value="GLYCOSYLTRANSFERASE EPSH-RELATED"/>
    <property type="match status" value="1"/>
</dbReference>
<geneLocation type="plasmid" evidence="5">
    <name>unnamed03</name>
</geneLocation>
<comment type="caution">
    <text evidence="4">The sequence shown here is derived from an EMBL/GenBank/DDBJ whole genome shotgun (WGS) entry which is preliminary data.</text>
</comment>
<dbReference type="SUPFAM" id="SSF53448">
    <property type="entry name" value="Nucleotide-diphospho-sugar transferases"/>
    <property type="match status" value="1"/>
</dbReference>
<dbReference type="CDD" id="cd00761">
    <property type="entry name" value="Glyco_tranf_GTA_type"/>
    <property type="match status" value="1"/>
</dbReference>
<evidence type="ECO:0000313" key="6">
    <source>
        <dbReference type="EMBL" id="MSE07952.1"/>
    </source>
</evidence>
<evidence type="ECO:0000259" key="3">
    <source>
        <dbReference type="Pfam" id="PF00535"/>
    </source>
</evidence>
<dbReference type="InterPro" id="IPR029044">
    <property type="entry name" value="Nucleotide-diphossugar_trans"/>
</dbReference>
<dbReference type="Pfam" id="PF00535">
    <property type="entry name" value="Glycos_transf_2"/>
    <property type="match status" value="1"/>
</dbReference>
<dbReference type="Gene3D" id="3.90.550.10">
    <property type="entry name" value="Spore Coat Polysaccharide Biosynthesis Protein SpsA, Chain A"/>
    <property type="match status" value="1"/>
</dbReference>
<keyword evidence="1" id="KW-0328">Glycosyltransferase</keyword>
<evidence type="ECO:0000313" key="5">
    <source>
        <dbReference type="EMBL" id="MSE07033.1"/>
    </source>
</evidence>
<evidence type="ECO:0000313" key="4">
    <source>
        <dbReference type="EMBL" id="MSE04388.1"/>
    </source>
</evidence>
<dbReference type="EMBL" id="WKKZ01000004">
    <property type="protein sequence ID" value="MSE04388.1"/>
    <property type="molecule type" value="Genomic_DNA"/>
</dbReference>
<dbReference type="EMBL" id="WKKX01000124">
    <property type="protein sequence ID" value="MSE07952.1"/>
    <property type="molecule type" value="Genomic_DNA"/>
</dbReference>
<dbReference type="InterPro" id="IPR001173">
    <property type="entry name" value="Glyco_trans_2-like"/>
</dbReference>
<reference evidence="7 8" key="1">
    <citation type="submission" date="2019-11" db="EMBL/GenBank/DDBJ databases">
        <title>Draft Genome Sequence of Plant Growth-Promoting Rhizosphere-Associated Bacteria.</title>
        <authorList>
            <person name="Vasilyev I.Y."/>
            <person name="Radchenko V."/>
            <person name="Ilnitskaya E.V."/>
        </authorList>
    </citation>
    <scope>NUCLEOTIDE SEQUENCE [LARGE SCALE GENOMIC DNA]</scope>
    <source>
        <strain evidence="6 8">VRA_01-1sq_f</strain>
        <strain evidence="4 7">VRA_1sq_f</strain>
        <plasmid evidence="5">unnamed03</plasmid>
    </source>
</reference>
<dbReference type="GO" id="GO:0016757">
    <property type="term" value="F:glycosyltransferase activity"/>
    <property type="evidence" value="ECO:0007669"/>
    <property type="project" value="UniProtKB-KW"/>
</dbReference>
<evidence type="ECO:0000313" key="7">
    <source>
        <dbReference type="Proteomes" id="UP000437575"/>
    </source>
</evidence>
<dbReference type="Proteomes" id="UP000467635">
    <property type="component" value="Unassembled WGS sequence"/>
</dbReference>
<protein>
    <submittedName>
        <fullName evidence="4">Glycosyltransferase</fullName>
    </submittedName>
</protein>
<dbReference type="EMBL" id="WKKZ01001603">
    <property type="protein sequence ID" value="MSE07033.1"/>
    <property type="molecule type" value="Genomic_DNA"/>
</dbReference>
<evidence type="ECO:0000313" key="8">
    <source>
        <dbReference type="Proteomes" id="UP000467635"/>
    </source>
</evidence>
<sequence length="110" mass="12725">MVKVSIGVPVYNVAEYLRECLDSIMNQTFKDFEVIMVDDGSTDDSFSICQEYVAKDKRFKLIHQENKGNGGSRNTCLRNMQGEYITWVDSDDRVKTNYLEKLIHMADCKK</sequence>
<feature type="domain" description="Glycosyltransferase 2-like" evidence="3">
    <location>
        <begin position="5"/>
        <end position="106"/>
    </location>
</feature>
<keyword evidence="5" id="KW-0614">Plasmid</keyword>
<organism evidence="4 7">
    <name type="scientific">Ligilactobacillus salivarius</name>
    <dbReference type="NCBI Taxonomy" id="1624"/>
    <lineage>
        <taxon>Bacteria</taxon>
        <taxon>Bacillati</taxon>
        <taxon>Bacillota</taxon>
        <taxon>Bacilli</taxon>
        <taxon>Lactobacillales</taxon>
        <taxon>Lactobacillaceae</taxon>
        <taxon>Ligilactobacillus</taxon>
    </lineage>
</organism>
<accession>A0A6A8LKP1</accession>